<reference evidence="3" key="1">
    <citation type="submission" date="2022-10" db="EMBL/GenBank/DDBJ databases">
        <authorList>
            <person name="Yue Y."/>
        </authorList>
    </citation>
    <scope>NUCLEOTIDE SEQUENCE</scope>
    <source>
        <strain evidence="3">Z654</strain>
    </source>
</reference>
<dbReference type="Pfam" id="PF03432">
    <property type="entry name" value="Relaxase"/>
    <property type="match status" value="1"/>
</dbReference>
<comment type="caution">
    <text evidence="3">The sequence shown here is derived from an EMBL/GenBank/DDBJ whole genome shotgun (WGS) entry which is preliminary data.</text>
</comment>
<evidence type="ECO:0000313" key="3">
    <source>
        <dbReference type="EMBL" id="MCV6825973.1"/>
    </source>
</evidence>
<keyword evidence="4" id="KW-1185">Reference proteome</keyword>
<gene>
    <name evidence="3" type="ORF">OH136_15530</name>
</gene>
<dbReference type="EMBL" id="JAOYFC010000005">
    <property type="protein sequence ID" value="MCV6825973.1"/>
    <property type="molecule type" value="Genomic_DNA"/>
</dbReference>
<proteinExistence type="predicted"/>
<evidence type="ECO:0000256" key="1">
    <source>
        <dbReference type="SAM" id="MobiDB-lite"/>
    </source>
</evidence>
<name>A0AAE3LSL9_9RHOB</name>
<organism evidence="3 4">
    <name type="scientific">Halocynthiibacter halioticoli</name>
    <dbReference type="NCBI Taxonomy" id="2986804"/>
    <lineage>
        <taxon>Bacteria</taxon>
        <taxon>Pseudomonadati</taxon>
        <taxon>Pseudomonadota</taxon>
        <taxon>Alphaproteobacteria</taxon>
        <taxon>Rhodobacterales</taxon>
        <taxon>Paracoccaceae</taxon>
        <taxon>Halocynthiibacter</taxon>
    </lineage>
</organism>
<evidence type="ECO:0000313" key="4">
    <source>
        <dbReference type="Proteomes" id="UP001208041"/>
    </source>
</evidence>
<evidence type="ECO:0000259" key="2">
    <source>
        <dbReference type="Pfam" id="PF03432"/>
    </source>
</evidence>
<feature type="region of interest" description="Disordered" evidence="1">
    <location>
        <begin position="356"/>
        <end position="375"/>
    </location>
</feature>
<feature type="domain" description="MobA/VirD2-like nuclease" evidence="2">
    <location>
        <begin position="114"/>
        <end position="181"/>
    </location>
</feature>
<sequence>MARNDAVQSVTGEIFREGWSRVRGSMQGLNAKKPQMIRAAKGHRAAVFKAIKSGGTHTKAELSNQLEYLTTKSSHIVDSRGVLDGKTTLSGDEIKGLTGRFSSRWDDGFRPKMGHTTHMLMSYPQGTRGEDVRDITAAVCREHFQNDDRNFDYIIAVHEDRAHPHAHIVLNRRSQEGEYFYLGRDHHFNYDDFRLSMVEHAEKVGVRLEATRRLDRGDVTYAPRTKEIYEAKAEGREPVQRERVGSDLDRALAEIATTSKVYLSLSAEATSDNREDISNALFRAGEVLARGGQLQTDGDVYMENQQSFDDLKTSLTDRLNRIESQIQSASEADRPRMEKQLDSALQPVAHLNPVGTASSKLTTAPSDTGVYSETNINKDGVGAMREPETRAQIETALRGTGISSEAVIARVEQGANNAFLEQRWIADDLTKIAETEGLNLERKADLEVAAEKLDQAHVRLGEALQRAEVIKDDGVVLDDGDAEFDAMRENAATETYREAASERLATESGIDRAEATGIAEAERQEAVTDAFNQNMKAMERAGMPASVIGGYTVQMTERAEERIADNPELIQMTREDRREFERLEENLVHTQEFRDGDNDQALQQDRQAEFDAFAAKSPAHAQLASRAWDKLGDDMEKPATYVQADQNNALRADMSDREIVADIDRGVREQFDGRADEYSRFEALSVERNQAGGVVNGAAMGAAFTTLAENRNDADVTTADQRRIDAYLRDTADRYGEQMRDGLARDNQPETDRLNDPDYERDAVQAREFSDARVREFDNAIRPYRTDQAETAEMRRVIEHERTEKIEGPFDGDVDSQTFRDQIERELDDGQLEALRNGDADALENVIDERLDRLYAAKAYLQSDAETANSEATREVVSEIAEEEFDAQRLKTVRADTEKGQTHG</sequence>
<dbReference type="RefSeq" id="WP_263954942.1">
    <property type="nucleotide sequence ID" value="NZ_JAOYFC010000005.1"/>
</dbReference>
<dbReference type="AlphaFoldDB" id="A0AAE3LSL9"/>
<accession>A0AAE3LSL9</accession>
<dbReference type="Proteomes" id="UP001208041">
    <property type="component" value="Unassembled WGS sequence"/>
</dbReference>
<protein>
    <submittedName>
        <fullName evidence="3">Relaxase/mobilization nuclease domain-containing protein</fullName>
    </submittedName>
</protein>
<dbReference type="InterPro" id="IPR005094">
    <property type="entry name" value="Endonuclease_MobA/VirD2"/>
</dbReference>